<dbReference type="Gene3D" id="3.30.40.220">
    <property type="match status" value="1"/>
</dbReference>
<dbReference type="EMBL" id="MN740006">
    <property type="protein sequence ID" value="QHT83121.1"/>
    <property type="molecule type" value="Genomic_DNA"/>
</dbReference>
<dbReference type="AlphaFoldDB" id="A0A6C0HR09"/>
<sequence length="139" mass="16447">MEKKIFFSGKNNRYQIKKLNGSEPLKNELRVNIDADKNICKKFYGYKSQDKKRGWTNNLEVSDISELLANLECYYCKNSVLLDYETKLHPMQWTLDRINNDLPHNKDNVLLSCLKCNLERRRKNADHFLFTKSLTVVKV</sequence>
<evidence type="ECO:0008006" key="2">
    <source>
        <dbReference type="Google" id="ProtNLM"/>
    </source>
</evidence>
<organism evidence="1">
    <name type="scientific">viral metagenome</name>
    <dbReference type="NCBI Taxonomy" id="1070528"/>
    <lineage>
        <taxon>unclassified sequences</taxon>
        <taxon>metagenomes</taxon>
        <taxon>organismal metagenomes</taxon>
    </lineage>
</organism>
<accession>A0A6C0HR09</accession>
<proteinExistence type="predicted"/>
<name>A0A6C0HR09_9ZZZZ</name>
<protein>
    <recommendedName>
        <fullName evidence="2">HNH domain-containing protein</fullName>
    </recommendedName>
</protein>
<evidence type="ECO:0000313" key="1">
    <source>
        <dbReference type="EMBL" id="QHT83121.1"/>
    </source>
</evidence>
<reference evidence="1" key="1">
    <citation type="journal article" date="2020" name="Nature">
        <title>Giant virus diversity and host interactions through global metagenomics.</title>
        <authorList>
            <person name="Schulz F."/>
            <person name="Roux S."/>
            <person name="Paez-Espino D."/>
            <person name="Jungbluth S."/>
            <person name="Walsh D.A."/>
            <person name="Denef V.J."/>
            <person name="McMahon K.D."/>
            <person name="Konstantinidis K.T."/>
            <person name="Eloe-Fadrosh E.A."/>
            <person name="Kyrpides N.C."/>
            <person name="Woyke T."/>
        </authorList>
    </citation>
    <scope>NUCLEOTIDE SEQUENCE</scope>
    <source>
        <strain evidence="1">GVMAG-M-3300023184-167</strain>
    </source>
</reference>